<reference evidence="1" key="1">
    <citation type="submission" date="2020-05" db="EMBL/GenBank/DDBJ databases">
        <title>WGS assembly of Panicum virgatum.</title>
        <authorList>
            <person name="Lovell J.T."/>
            <person name="Jenkins J."/>
            <person name="Shu S."/>
            <person name="Juenger T.E."/>
            <person name="Schmutz J."/>
        </authorList>
    </citation>
    <scope>NUCLEOTIDE SEQUENCE</scope>
    <source>
        <strain evidence="1">AP13</strain>
    </source>
</reference>
<evidence type="ECO:0000313" key="2">
    <source>
        <dbReference type="Proteomes" id="UP000823388"/>
    </source>
</evidence>
<protein>
    <submittedName>
        <fullName evidence="1">Uncharacterized protein</fullName>
    </submittedName>
</protein>
<gene>
    <name evidence="1" type="ORF">PVAP13_1KG087277</name>
</gene>
<dbReference type="AlphaFoldDB" id="A0A8T0X3Z1"/>
<comment type="caution">
    <text evidence="1">The sequence shown here is derived from an EMBL/GenBank/DDBJ whole genome shotgun (WGS) entry which is preliminary data.</text>
</comment>
<name>A0A8T0X3Z1_PANVG</name>
<proteinExistence type="predicted"/>
<keyword evidence="2" id="KW-1185">Reference proteome</keyword>
<dbReference type="EMBL" id="CM029037">
    <property type="protein sequence ID" value="KAG2656481.1"/>
    <property type="molecule type" value="Genomic_DNA"/>
</dbReference>
<dbReference type="PANTHER" id="PTHR47150:SF6">
    <property type="entry name" value="OS01G0872900 PROTEIN"/>
    <property type="match status" value="1"/>
</dbReference>
<sequence length="134" mass="15898">MPLKRSLVQRELDDSSSDDDDYVIFSAAQIVHTYSNAKRSHGGSVLGHRVLYRDRKGGHERMFQDYLVVNPTYTPEIFRRRYMMSRDLFVRLMIAVEAHDDYFVRKKECGQYTWIELLPKSHCRFSYDHLWGSS</sequence>
<dbReference type="PANTHER" id="PTHR47150">
    <property type="entry name" value="OS12G0169200 PROTEIN"/>
    <property type="match status" value="1"/>
</dbReference>
<accession>A0A8T0X3Z1</accession>
<dbReference type="Proteomes" id="UP000823388">
    <property type="component" value="Chromosome 1K"/>
</dbReference>
<evidence type="ECO:0000313" key="1">
    <source>
        <dbReference type="EMBL" id="KAG2656481.1"/>
    </source>
</evidence>
<organism evidence="1 2">
    <name type="scientific">Panicum virgatum</name>
    <name type="common">Blackwell switchgrass</name>
    <dbReference type="NCBI Taxonomy" id="38727"/>
    <lineage>
        <taxon>Eukaryota</taxon>
        <taxon>Viridiplantae</taxon>
        <taxon>Streptophyta</taxon>
        <taxon>Embryophyta</taxon>
        <taxon>Tracheophyta</taxon>
        <taxon>Spermatophyta</taxon>
        <taxon>Magnoliopsida</taxon>
        <taxon>Liliopsida</taxon>
        <taxon>Poales</taxon>
        <taxon>Poaceae</taxon>
        <taxon>PACMAD clade</taxon>
        <taxon>Panicoideae</taxon>
        <taxon>Panicodae</taxon>
        <taxon>Paniceae</taxon>
        <taxon>Panicinae</taxon>
        <taxon>Panicum</taxon>
        <taxon>Panicum sect. Hiantes</taxon>
    </lineage>
</organism>